<dbReference type="PROSITE" id="PS50002">
    <property type="entry name" value="SH3"/>
    <property type="match status" value="1"/>
</dbReference>
<dbReference type="SUPFAM" id="SSF48065">
    <property type="entry name" value="DBL homology domain (DH-domain)"/>
    <property type="match status" value="1"/>
</dbReference>
<dbReference type="GO" id="GO:0005737">
    <property type="term" value="C:cytoplasm"/>
    <property type="evidence" value="ECO:0007669"/>
    <property type="project" value="TreeGrafter"/>
</dbReference>
<dbReference type="Pfam" id="PF00621">
    <property type="entry name" value="RhoGEF"/>
    <property type="match status" value="1"/>
</dbReference>
<dbReference type="InterPro" id="IPR036028">
    <property type="entry name" value="SH3-like_dom_sf"/>
</dbReference>
<gene>
    <name evidence="6" type="ORF">DME_LOCUS8788</name>
</gene>
<evidence type="ECO:0000313" key="6">
    <source>
        <dbReference type="EMBL" id="VDN58815.1"/>
    </source>
</evidence>
<dbReference type="Gene3D" id="1.20.900.10">
    <property type="entry name" value="Dbl homology (DH) domain"/>
    <property type="match status" value="1"/>
</dbReference>
<protein>
    <submittedName>
        <fullName evidence="9">SH3 domain-containing protein</fullName>
    </submittedName>
</protein>
<dbReference type="SUPFAM" id="SSF50044">
    <property type="entry name" value="SH3-domain"/>
    <property type="match status" value="1"/>
</dbReference>
<feature type="domain" description="SH3" evidence="4">
    <location>
        <begin position="24"/>
        <end position="83"/>
    </location>
</feature>
<sequence>MTHVECSYDPCSSNFIDNVNDNTGATVFARAKHSFEGRNNDELSFRKGDVITVSQQLEGGWWEGTLRSNTGWFPSSYVVIIPDSADNAKDSIIKYDKGVKIIYDYRISDVEFSTLAGNLQFLVLQQNELLEQIKETVENDGYLAKIGGILLLAAPSLRYLHRSYCENHPRAVDLILRNRNKFEKIMSETGSSFNVLIHELSSPFRHLESYPSILNELERCMNAAHPDKGDTQRAASVFRDINECCFIRKQKEAQLELMHSDLVEGITSDQMKEFGEIIYMGIASVGVNEFVVLLVLEITLAMNSYVLKNCIELSKLTLKKLDTKSSLLLLKSLYFIFVYYIYCIFLYILYFIF</sequence>
<dbReference type="GO" id="GO:0005085">
    <property type="term" value="F:guanyl-nucleotide exchange factor activity"/>
    <property type="evidence" value="ECO:0007669"/>
    <property type="project" value="InterPro"/>
</dbReference>
<keyword evidence="3" id="KW-0472">Membrane</keyword>
<feature type="domain" description="DH" evidence="5">
    <location>
        <begin position="112"/>
        <end position="241"/>
    </location>
</feature>
<evidence type="ECO:0000259" key="5">
    <source>
        <dbReference type="PROSITE" id="PS50010"/>
    </source>
</evidence>
<dbReference type="PROSITE" id="PS50010">
    <property type="entry name" value="DH_2"/>
    <property type="match status" value="1"/>
</dbReference>
<evidence type="ECO:0000313" key="7">
    <source>
        <dbReference type="Proteomes" id="UP000038040"/>
    </source>
</evidence>
<dbReference type="WBParaSite" id="DME_0000498901-mRNA-1">
    <property type="protein sequence ID" value="DME_0000498901-mRNA-1"/>
    <property type="gene ID" value="DME_0000498901"/>
</dbReference>
<proteinExistence type="predicted"/>
<dbReference type="STRING" id="318479.A0A0N4UCJ2"/>
<reference evidence="9" key="1">
    <citation type="submission" date="2016-04" db="UniProtKB">
        <authorList>
            <consortium name="WormBaseParasite"/>
        </authorList>
    </citation>
    <scope>IDENTIFICATION</scope>
</reference>
<evidence type="ECO:0000256" key="1">
    <source>
        <dbReference type="ARBA" id="ARBA00022443"/>
    </source>
</evidence>
<dbReference type="Pfam" id="PF14604">
    <property type="entry name" value="SH3_9"/>
    <property type="match status" value="1"/>
</dbReference>
<keyword evidence="3" id="KW-0812">Transmembrane</keyword>
<dbReference type="SMART" id="SM00325">
    <property type="entry name" value="RhoGEF"/>
    <property type="match status" value="1"/>
</dbReference>
<dbReference type="SMART" id="SM00326">
    <property type="entry name" value="SH3"/>
    <property type="match status" value="1"/>
</dbReference>
<accession>A0A0N4UCJ2</accession>
<keyword evidence="3" id="KW-1133">Transmembrane helix</keyword>
<dbReference type="EMBL" id="UYYG01001172">
    <property type="protein sequence ID" value="VDN58815.1"/>
    <property type="molecule type" value="Genomic_DNA"/>
</dbReference>
<evidence type="ECO:0000259" key="4">
    <source>
        <dbReference type="PROSITE" id="PS50002"/>
    </source>
</evidence>
<dbReference type="InterPro" id="IPR035899">
    <property type="entry name" value="DBL_dom_sf"/>
</dbReference>
<feature type="transmembrane region" description="Helical" evidence="3">
    <location>
        <begin position="277"/>
        <end position="307"/>
    </location>
</feature>
<name>A0A0N4UCJ2_DRAME</name>
<dbReference type="OrthoDB" id="443981at2759"/>
<evidence type="ECO:0000256" key="3">
    <source>
        <dbReference type="SAM" id="Phobius"/>
    </source>
</evidence>
<dbReference type="CDD" id="cd11877">
    <property type="entry name" value="SH3_PIX"/>
    <property type="match status" value="1"/>
</dbReference>
<reference evidence="6 8" key="2">
    <citation type="submission" date="2018-11" db="EMBL/GenBank/DDBJ databases">
        <authorList>
            <consortium name="Pathogen Informatics"/>
        </authorList>
    </citation>
    <scope>NUCLEOTIDE SEQUENCE [LARGE SCALE GENOMIC DNA]</scope>
</reference>
<keyword evidence="1 2" id="KW-0728">SH3 domain</keyword>
<evidence type="ECO:0000313" key="8">
    <source>
        <dbReference type="Proteomes" id="UP000274756"/>
    </source>
</evidence>
<dbReference type="Proteomes" id="UP000274756">
    <property type="component" value="Unassembled WGS sequence"/>
</dbReference>
<evidence type="ECO:0000313" key="9">
    <source>
        <dbReference type="WBParaSite" id="DME_0000498901-mRNA-1"/>
    </source>
</evidence>
<dbReference type="PANTHER" id="PTHR46026">
    <property type="entry name" value="RHO-TYPE GUANINE NUCLEOTIDE EXCHANGE FACTOR, ISOFORM F"/>
    <property type="match status" value="1"/>
</dbReference>
<dbReference type="Proteomes" id="UP000038040">
    <property type="component" value="Unplaced"/>
</dbReference>
<dbReference type="PANTHER" id="PTHR46026:SF1">
    <property type="entry name" value="RHO-TYPE GUANINE NUCLEOTIDE EXCHANGE FACTOR, ISOFORM F"/>
    <property type="match status" value="1"/>
</dbReference>
<feature type="transmembrane region" description="Helical" evidence="3">
    <location>
        <begin position="328"/>
        <end position="352"/>
    </location>
</feature>
<dbReference type="AlphaFoldDB" id="A0A0N4UCJ2"/>
<organism evidence="7 9">
    <name type="scientific">Dracunculus medinensis</name>
    <name type="common">Guinea worm</name>
    <dbReference type="NCBI Taxonomy" id="318479"/>
    <lineage>
        <taxon>Eukaryota</taxon>
        <taxon>Metazoa</taxon>
        <taxon>Ecdysozoa</taxon>
        <taxon>Nematoda</taxon>
        <taxon>Chromadorea</taxon>
        <taxon>Rhabditida</taxon>
        <taxon>Spirurina</taxon>
        <taxon>Dracunculoidea</taxon>
        <taxon>Dracunculidae</taxon>
        <taxon>Dracunculus</taxon>
    </lineage>
</organism>
<dbReference type="InterPro" id="IPR000219">
    <property type="entry name" value="DH_dom"/>
</dbReference>
<evidence type="ECO:0000256" key="2">
    <source>
        <dbReference type="PROSITE-ProRule" id="PRU00192"/>
    </source>
</evidence>
<dbReference type="Gene3D" id="2.30.30.40">
    <property type="entry name" value="SH3 Domains"/>
    <property type="match status" value="1"/>
</dbReference>
<keyword evidence="8" id="KW-1185">Reference proteome</keyword>
<dbReference type="InterPro" id="IPR001452">
    <property type="entry name" value="SH3_domain"/>
</dbReference>
<dbReference type="PRINTS" id="PR00452">
    <property type="entry name" value="SH3DOMAIN"/>
</dbReference>